<dbReference type="Gene3D" id="3.30.470.20">
    <property type="entry name" value="ATP-grasp fold, B domain"/>
    <property type="match status" value="1"/>
</dbReference>
<dbReference type="Gene3D" id="3.30.200.20">
    <property type="entry name" value="Phosphorylase Kinase, domain 1"/>
    <property type="match status" value="1"/>
</dbReference>
<protein>
    <recommendedName>
        <fullName evidence="8">Phosphoribosylaminoimidazole-succinocarboxamide synthase</fullName>
        <ecNumber evidence="8">6.3.2.6</ecNumber>
    </recommendedName>
    <alternativeName>
        <fullName evidence="8">SAICAR synthetase</fullName>
    </alternativeName>
</protein>
<gene>
    <name evidence="8" type="primary">purC</name>
    <name evidence="10" type="ORF">Q2362_00985</name>
</gene>
<comment type="caution">
    <text evidence="10">The sequence shown here is derived from an EMBL/GenBank/DDBJ whole genome shotgun (WGS) entry which is preliminary data.</text>
</comment>
<evidence type="ECO:0000256" key="5">
    <source>
        <dbReference type="ARBA" id="ARBA00022755"/>
    </source>
</evidence>
<keyword evidence="11" id="KW-1185">Reference proteome</keyword>
<keyword evidence="6 8" id="KW-0067">ATP-binding</keyword>
<evidence type="ECO:0000256" key="3">
    <source>
        <dbReference type="ARBA" id="ARBA00022598"/>
    </source>
</evidence>
<keyword evidence="4 8" id="KW-0547">Nucleotide-binding</keyword>
<evidence type="ECO:0000256" key="4">
    <source>
        <dbReference type="ARBA" id="ARBA00022741"/>
    </source>
</evidence>
<evidence type="ECO:0000256" key="8">
    <source>
        <dbReference type="HAMAP-Rule" id="MF_00137"/>
    </source>
</evidence>
<dbReference type="RefSeq" id="WP_302243411.1">
    <property type="nucleotide sequence ID" value="NZ_JAULJQ010000001.1"/>
</dbReference>
<dbReference type="InterPro" id="IPR001636">
    <property type="entry name" value="SAICAR_synth"/>
</dbReference>
<evidence type="ECO:0000313" key="10">
    <source>
        <dbReference type="EMBL" id="MDO2408674.1"/>
    </source>
</evidence>
<dbReference type="InterPro" id="IPR018236">
    <property type="entry name" value="SAICAR_synthetase_CS"/>
</dbReference>
<dbReference type="CDD" id="cd01415">
    <property type="entry name" value="SAICAR_synt_PurC"/>
    <property type="match status" value="1"/>
</dbReference>
<dbReference type="InterPro" id="IPR028923">
    <property type="entry name" value="SAICAR_synt/ADE2_N"/>
</dbReference>
<dbReference type="NCBIfam" id="TIGR00081">
    <property type="entry name" value="purC"/>
    <property type="match status" value="1"/>
</dbReference>
<keyword evidence="5 8" id="KW-0658">Purine biosynthesis</keyword>
<name>A0ABT8T503_9BACT</name>
<comment type="pathway">
    <text evidence="1 8">Purine metabolism; IMP biosynthesis via de novo pathway; 5-amino-1-(5-phospho-D-ribosyl)imidazole-4-carboxamide from 5-amino-1-(5-phospho-D-ribosyl)imidazole-4-carboxylate: step 1/2.</text>
</comment>
<evidence type="ECO:0000256" key="2">
    <source>
        <dbReference type="ARBA" id="ARBA00010190"/>
    </source>
</evidence>
<dbReference type="HAMAP" id="MF_00137">
    <property type="entry name" value="SAICAR_synth"/>
    <property type="match status" value="1"/>
</dbReference>
<dbReference type="EMBL" id="JAULJQ010000001">
    <property type="protein sequence ID" value="MDO2408674.1"/>
    <property type="molecule type" value="Genomic_DNA"/>
</dbReference>
<dbReference type="Proteomes" id="UP001171111">
    <property type="component" value="Unassembled WGS sequence"/>
</dbReference>
<dbReference type="PROSITE" id="PS01057">
    <property type="entry name" value="SAICAR_SYNTHETASE_1"/>
    <property type="match status" value="1"/>
</dbReference>
<reference evidence="10 11" key="1">
    <citation type="submission" date="2023-06" db="EMBL/GenBank/DDBJ databases">
        <title>Campylobacter magnum sp. nov., isolated from cecal contents of domestic pigs (Sus scrofa domesticus).</title>
        <authorList>
            <person name="Papic B."/>
            <person name="Gruntar I."/>
        </authorList>
    </citation>
    <scope>NUCLEOTIDE SEQUENCE [LARGE SCALE GENOMIC DNA]</scope>
    <source>
        <strain evidence="11">34484-21</strain>
    </source>
</reference>
<dbReference type="PROSITE" id="PS01058">
    <property type="entry name" value="SAICAR_SYNTHETASE_2"/>
    <property type="match status" value="1"/>
</dbReference>
<comment type="similarity">
    <text evidence="2 8">Belongs to the SAICAR synthetase family.</text>
</comment>
<evidence type="ECO:0000259" key="9">
    <source>
        <dbReference type="Pfam" id="PF01259"/>
    </source>
</evidence>
<organism evidence="10 11">
    <name type="scientific">Campylobacter magnus</name>
    <dbReference type="NCBI Taxonomy" id="3026462"/>
    <lineage>
        <taxon>Bacteria</taxon>
        <taxon>Pseudomonadati</taxon>
        <taxon>Campylobacterota</taxon>
        <taxon>Epsilonproteobacteria</taxon>
        <taxon>Campylobacterales</taxon>
        <taxon>Campylobacteraceae</taxon>
        <taxon>Campylobacter</taxon>
    </lineage>
</organism>
<dbReference type="GO" id="GO:0004639">
    <property type="term" value="F:phosphoribosylaminoimidazolesuccinocarboxamide synthase activity"/>
    <property type="evidence" value="ECO:0007669"/>
    <property type="project" value="UniProtKB-EC"/>
</dbReference>
<dbReference type="InterPro" id="IPR033934">
    <property type="entry name" value="SAICAR_synt_PurC"/>
</dbReference>
<sequence length="238" mass="26476">MTKKEMIYEGKGKKMWSVAENSDLLIAEFKDDLTAFDATKKGNESGKGALNNKISTELFGLLEQNGIETALVETISDTEQVVKKCSIVPLEVIVRNIATGSLTKRLGITEGKELPFALVEFCYKDDALHDPIINDEHAIILGAGEQKELDYIKEQARKINAILKPFFASKGLKLVDFKIEFGRDKDGKIILADEISPDSCRFWDAKTGAKMDKDIFRQDIGGGSVKVAYEEVLKRILN</sequence>
<dbReference type="SUPFAM" id="SSF56104">
    <property type="entry name" value="SAICAR synthase-like"/>
    <property type="match status" value="1"/>
</dbReference>
<dbReference type="PANTHER" id="PTHR43599">
    <property type="entry name" value="MULTIFUNCTIONAL PROTEIN ADE2"/>
    <property type="match status" value="1"/>
</dbReference>
<dbReference type="PANTHER" id="PTHR43599:SF3">
    <property type="entry name" value="SI:DKEY-6E2.2"/>
    <property type="match status" value="1"/>
</dbReference>
<evidence type="ECO:0000256" key="1">
    <source>
        <dbReference type="ARBA" id="ARBA00004672"/>
    </source>
</evidence>
<evidence type="ECO:0000256" key="7">
    <source>
        <dbReference type="ARBA" id="ARBA00048475"/>
    </source>
</evidence>
<evidence type="ECO:0000313" key="11">
    <source>
        <dbReference type="Proteomes" id="UP001171111"/>
    </source>
</evidence>
<dbReference type="EC" id="6.3.2.6" evidence="8"/>
<dbReference type="Pfam" id="PF01259">
    <property type="entry name" value="SAICAR_synt"/>
    <property type="match status" value="1"/>
</dbReference>
<feature type="domain" description="SAICAR synthetase/ADE2 N-terminal" evidence="9">
    <location>
        <begin position="7"/>
        <end position="235"/>
    </location>
</feature>
<proteinExistence type="inferred from homology"/>
<keyword evidence="3 8" id="KW-0436">Ligase</keyword>
<comment type="catalytic activity">
    <reaction evidence="7 8">
        <text>5-amino-1-(5-phospho-D-ribosyl)imidazole-4-carboxylate + L-aspartate + ATP = (2S)-2-[5-amino-1-(5-phospho-beta-D-ribosyl)imidazole-4-carboxamido]succinate + ADP + phosphate + 2 H(+)</text>
        <dbReference type="Rhea" id="RHEA:22628"/>
        <dbReference type="ChEBI" id="CHEBI:15378"/>
        <dbReference type="ChEBI" id="CHEBI:29991"/>
        <dbReference type="ChEBI" id="CHEBI:30616"/>
        <dbReference type="ChEBI" id="CHEBI:43474"/>
        <dbReference type="ChEBI" id="CHEBI:58443"/>
        <dbReference type="ChEBI" id="CHEBI:77657"/>
        <dbReference type="ChEBI" id="CHEBI:456216"/>
        <dbReference type="EC" id="6.3.2.6"/>
    </reaction>
</comment>
<evidence type="ECO:0000256" key="6">
    <source>
        <dbReference type="ARBA" id="ARBA00022840"/>
    </source>
</evidence>
<accession>A0ABT8T503</accession>
<dbReference type="InterPro" id="IPR050089">
    <property type="entry name" value="SAICAR_synthetase"/>
</dbReference>